<gene>
    <name evidence="1" type="ORF">J0X13_04935</name>
</gene>
<dbReference type="EMBL" id="JAFLND010000001">
    <property type="protein sequence ID" value="MBO0329881.1"/>
    <property type="molecule type" value="Genomic_DNA"/>
</dbReference>
<accession>A0ABS3EUF1</accession>
<comment type="caution">
    <text evidence="1">The sequence shown here is derived from an EMBL/GenBank/DDBJ whole genome shotgun (WGS) entry which is preliminary data.</text>
</comment>
<evidence type="ECO:0000313" key="1">
    <source>
        <dbReference type="EMBL" id="MBO0329881.1"/>
    </source>
</evidence>
<proteinExistence type="predicted"/>
<reference evidence="1 2" key="1">
    <citation type="submission" date="2021-03" db="EMBL/GenBank/DDBJ databases">
        <title>Muricauda sp. CAU 1631 isolated from Incheon.</title>
        <authorList>
            <person name="Kim W."/>
        </authorList>
    </citation>
    <scope>NUCLEOTIDE SEQUENCE [LARGE SCALE GENOMIC DNA]</scope>
    <source>
        <strain evidence="1 2">CAU 1631</strain>
    </source>
</reference>
<organism evidence="1 2">
    <name type="scientific">[Muricauda] lutisoli</name>
    <dbReference type="NCBI Taxonomy" id="2816035"/>
    <lineage>
        <taxon>Bacteria</taxon>
        <taxon>Pseudomonadati</taxon>
        <taxon>Bacteroidota</taxon>
        <taxon>Flavobacteriia</taxon>
        <taxon>Flavobacteriales</taxon>
        <taxon>Flavobacteriaceae</taxon>
        <taxon>Allomuricauda</taxon>
    </lineage>
</organism>
<dbReference type="RefSeq" id="WP_207070330.1">
    <property type="nucleotide sequence ID" value="NZ_JAFLND010000001.1"/>
</dbReference>
<name>A0ABS3EUF1_9FLAO</name>
<protein>
    <submittedName>
        <fullName evidence="1">Uncharacterized protein</fullName>
    </submittedName>
</protein>
<dbReference type="Proteomes" id="UP000664163">
    <property type="component" value="Unassembled WGS sequence"/>
</dbReference>
<keyword evidence="2" id="KW-1185">Reference proteome</keyword>
<sequence>MNKRKNLSKAIKEGERPLFVHEIKDAKKIYIVDEKDFDNPDKSSLDGIACLVLEYYEKEDELVYSIKQPETFVVLKRGELASLFLTD</sequence>
<evidence type="ECO:0000313" key="2">
    <source>
        <dbReference type="Proteomes" id="UP000664163"/>
    </source>
</evidence>